<evidence type="ECO:0000313" key="2">
    <source>
        <dbReference type="EMBL" id="CAK9163765.1"/>
    </source>
</evidence>
<feature type="compositionally biased region" description="Polar residues" evidence="1">
    <location>
        <begin position="29"/>
        <end position="40"/>
    </location>
</feature>
<dbReference type="Proteomes" id="UP001642360">
    <property type="component" value="Unassembled WGS sequence"/>
</dbReference>
<keyword evidence="3" id="KW-1185">Reference proteome</keyword>
<proteinExistence type="predicted"/>
<sequence length="66" mass="7393">MPLRERGKRGRALLRRDLRQGYSGVARGLTSQAGSTTSTKPGDPKHTRDSRCQNEHRELGDNDTED</sequence>
<evidence type="ECO:0000256" key="1">
    <source>
        <dbReference type="SAM" id="MobiDB-lite"/>
    </source>
</evidence>
<accession>A0ABC8T3K7</accession>
<comment type="caution">
    <text evidence="2">The sequence shown here is derived from an EMBL/GenBank/DDBJ whole genome shotgun (WGS) entry which is preliminary data.</text>
</comment>
<name>A0ABC8T3K7_9AQUA</name>
<feature type="non-terminal residue" evidence="2">
    <location>
        <position position="1"/>
    </location>
</feature>
<feature type="non-terminal residue" evidence="2">
    <location>
        <position position="66"/>
    </location>
</feature>
<feature type="region of interest" description="Disordered" evidence="1">
    <location>
        <begin position="1"/>
        <end position="66"/>
    </location>
</feature>
<dbReference type="AlphaFoldDB" id="A0ABC8T3K7"/>
<organism evidence="2 3">
    <name type="scientific">Ilex paraguariensis</name>
    <name type="common">yerba mate</name>
    <dbReference type="NCBI Taxonomy" id="185542"/>
    <lineage>
        <taxon>Eukaryota</taxon>
        <taxon>Viridiplantae</taxon>
        <taxon>Streptophyta</taxon>
        <taxon>Embryophyta</taxon>
        <taxon>Tracheophyta</taxon>
        <taxon>Spermatophyta</taxon>
        <taxon>Magnoliopsida</taxon>
        <taxon>eudicotyledons</taxon>
        <taxon>Gunneridae</taxon>
        <taxon>Pentapetalae</taxon>
        <taxon>asterids</taxon>
        <taxon>campanulids</taxon>
        <taxon>Aquifoliales</taxon>
        <taxon>Aquifoliaceae</taxon>
        <taxon>Ilex</taxon>
    </lineage>
</organism>
<feature type="compositionally biased region" description="Basic residues" evidence="1">
    <location>
        <begin position="1"/>
        <end position="13"/>
    </location>
</feature>
<protein>
    <recommendedName>
        <fullName evidence="4">Nef protein</fullName>
    </recommendedName>
</protein>
<feature type="compositionally biased region" description="Basic and acidic residues" evidence="1">
    <location>
        <begin position="42"/>
        <end position="60"/>
    </location>
</feature>
<reference evidence="2 3" key="1">
    <citation type="submission" date="2024-02" db="EMBL/GenBank/DDBJ databases">
        <authorList>
            <person name="Vignale AGUSTIN F."/>
            <person name="Sosa J E."/>
            <person name="Modenutti C."/>
        </authorList>
    </citation>
    <scope>NUCLEOTIDE SEQUENCE [LARGE SCALE GENOMIC DNA]</scope>
</reference>
<gene>
    <name evidence="2" type="ORF">ILEXP_LOCUS32825</name>
</gene>
<evidence type="ECO:0000313" key="3">
    <source>
        <dbReference type="Proteomes" id="UP001642360"/>
    </source>
</evidence>
<dbReference type="EMBL" id="CAUOFW020004081">
    <property type="protein sequence ID" value="CAK9163765.1"/>
    <property type="molecule type" value="Genomic_DNA"/>
</dbReference>
<evidence type="ECO:0008006" key="4">
    <source>
        <dbReference type="Google" id="ProtNLM"/>
    </source>
</evidence>